<evidence type="ECO:0000313" key="1">
    <source>
        <dbReference type="EMBL" id="PSL33846.1"/>
    </source>
</evidence>
<proteinExistence type="predicted"/>
<name>A0A2P8GIN9_9BACT</name>
<organism evidence="1 2">
    <name type="scientific">Dyadobacter jiangsuensis</name>
    <dbReference type="NCBI Taxonomy" id="1591085"/>
    <lineage>
        <taxon>Bacteria</taxon>
        <taxon>Pseudomonadati</taxon>
        <taxon>Bacteroidota</taxon>
        <taxon>Cytophagia</taxon>
        <taxon>Cytophagales</taxon>
        <taxon>Spirosomataceae</taxon>
        <taxon>Dyadobacter</taxon>
    </lineage>
</organism>
<sequence>MLLDQMAKKPPKIKRWTLVQPVEWADSYVSMSEIYSSIACNLDTHILQAALPLFEQEKVEAIEWSFDTLYRFDEVPAWFTDLVSEFSSHNRLVGHGVYFSLFSGKWSTGQQEWLDKLKKLSGEYNFDHITEHFGFMTGEDFHKGAPIGIPLTSRTLALGNDRLRRIQDACQCPVGLENLAFSYSIDEVRKHGTFLDQLVESVNGFIILDLHNLYCQVHNFNIDFADILRLYPLNKVREIHISGGSWEDTMTPPHMPVRRDTHDESVPEAVFEYLGKVIPQCPNLKFVVLEQMGTALATPASQAAFQSDFLRMDRIVKSLARKSLPIPAHLFAPLAGRANPVPLEDPDLHKQQMQLSHILETAANVSEAKAMLRSSDLHNSAWEVENWAPYMLETAMAIAQKWKNGFV</sequence>
<dbReference type="Proteomes" id="UP000241964">
    <property type="component" value="Unassembled WGS sequence"/>
</dbReference>
<dbReference type="AlphaFoldDB" id="A0A2P8GIN9"/>
<dbReference type="EMBL" id="PYAS01000001">
    <property type="protein sequence ID" value="PSL33846.1"/>
    <property type="molecule type" value="Genomic_DNA"/>
</dbReference>
<accession>A0A2P8GIN9</accession>
<gene>
    <name evidence="1" type="ORF">CLV60_101215</name>
</gene>
<dbReference type="Gene3D" id="3.20.20.150">
    <property type="entry name" value="Divalent-metal-dependent TIM barrel enzymes"/>
    <property type="match status" value="1"/>
</dbReference>
<dbReference type="Pfam" id="PF05114">
    <property type="entry name" value="MbnB_TglH_ChrH"/>
    <property type="match status" value="1"/>
</dbReference>
<comment type="caution">
    <text evidence="1">The sequence shown here is derived from an EMBL/GenBank/DDBJ whole genome shotgun (WGS) entry which is preliminary data.</text>
</comment>
<reference evidence="1 2" key="1">
    <citation type="submission" date="2018-03" db="EMBL/GenBank/DDBJ databases">
        <title>Genomic Encyclopedia of Archaeal and Bacterial Type Strains, Phase II (KMG-II): from individual species to whole genera.</title>
        <authorList>
            <person name="Goeker M."/>
        </authorList>
    </citation>
    <scope>NUCLEOTIDE SEQUENCE [LARGE SCALE GENOMIC DNA]</scope>
    <source>
        <strain evidence="1 2">DSM 29057</strain>
    </source>
</reference>
<keyword evidence="2" id="KW-1185">Reference proteome</keyword>
<protein>
    <submittedName>
        <fullName evidence="1">Uncharacterized protein DUF692</fullName>
    </submittedName>
</protein>
<dbReference type="PANTHER" id="PTHR42194">
    <property type="entry name" value="UPF0276 PROTEIN HI_1600"/>
    <property type="match status" value="1"/>
</dbReference>
<dbReference type="PANTHER" id="PTHR42194:SF1">
    <property type="entry name" value="UPF0276 PROTEIN HI_1600"/>
    <property type="match status" value="1"/>
</dbReference>
<evidence type="ECO:0000313" key="2">
    <source>
        <dbReference type="Proteomes" id="UP000241964"/>
    </source>
</evidence>
<dbReference type="InterPro" id="IPR007801">
    <property type="entry name" value="MbnB/TglH/ChrH"/>
</dbReference>